<feature type="transmembrane region" description="Helical" evidence="1">
    <location>
        <begin position="81"/>
        <end position="101"/>
    </location>
</feature>
<accession>A0ABV0BNR1</accession>
<dbReference type="Proteomes" id="UP001409291">
    <property type="component" value="Unassembled WGS sequence"/>
</dbReference>
<evidence type="ECO:0000256" key="1">
    <source>
        <dbReference type="SAM" id="Phobius"/>
    </source>
</evidence>
<sequence length="210" mass="24006">MFGFLFLGLAFLFIVIFYFAIGRNRPMLILNGILTTIIGSLSFLGIFRAYPPLFIMALIGSILLNVAIYRKVKSARVNVTLLLIIQSLRIVIEYYLYQLYLEKLIPQIMTFKGFNFDIIIGIFSFVFLVISLFRKSILNNWIFALWNYAGIVSLISIVLIGIFSSPVPIQQFSFDQPNVAVLCFPYALLPTIIVPIALLSHILLLRDRKR</sequence>
<feature type="transmembrane region" description="Helical" evidence="1">
    <location>
        <begin position="184"/>
        <end position="205"/>
    </location>
</feature>
<feature type="transmembrane region" description="Helical" evidence="1">
    <location>
        <begin position="6"/>
        <end position="21"/>
    </location>
</feature>
<evidence type="ECO:0000313" key="2">
    <source>
        <dbReference type="EMBL" id="MEN5376060.1"/>
    </source>
</evidence>
<feature type="transmembrane region" description="Helical" evidence="1">
    <location>
        <begin position="145"/>
        <end position="164"/>
    </location>
</feature>
<organism evidence="2 3">
    <name type="scientific">Sphingobacterium kitahiroshimense</name>
    <dbReference type="NCBI Taxonomy" id="470446"/>
    <lineage>
        <taxon>Bacteria</taxon>
        <taxon>Pseudomonadati</taxon>
        <taxon>Bacteroidota</taxon>
        <taxon>Sphingobacteriia</taxon>
        <taxon>Sphingobacteriales</taxon>
        <taxon>Sphingobacteriaceae</taxon>
        <taxon>Sphingobacterium</taxon>
    </lineage>
</organism>
<feature type="transmembrane region" description="Helical" evidence="1">
    <location>
        <begin position="28"/>
        <end position="47"/>
    </location>
</feature>
<reference evidence="2 3" key="1">
    <citation type="submission" date="2024-04" db="EMBL/GenBank/DDBJ databases">
        <title>WGS of bacteria from Torrens River.</title>
        <authorList>
            <person name="Wyrsch E.R."/>
            <person name="Drigo B."/>
        </authorList>
    </citation>
    <scope>NUCLEOTIDE SEQUENCE [LARGE SCALE GENOMIC DNA]</scope>
    <source>
        <strain evidence="2 3">TWI391</strain>
    </source>
</reference>
<feature type="transmembrane region" description="Helical" evidence="1">
    <location>
        <begin position="113"/>
        <end position="133"/>
    </location>
</feature>
<protein>
    <submittedName>
        <fullName evidence="2">Uncharacterized protein</fullName>
    </submittedName>
</protein>
<gene>
    <name evidence="2" type="ORF">ABE541_02185</name>
</gene>
<keyword evidence="1" id="KW-1133">Transmembrane helix</keyword>
<keyword evidence="1" id="KW-0812">Transmembrane</keyword>
<evidence type="ECO:0000313" key="3">
    <source>
        <dbReference type="Proteomes" id="UP001409291"/>
    </source>
</evidence>
<proteinExistence type="predicted"/>
<comment type="caution">
    <text evidence="2">The sequence shown here is derived from an EMBL/GenBank/DDBJ whole genome shotgun (WGS) entry which is preliminary data.</text>
</comment>
<keyword evidence="1" id="KW-0472">Membrane</keyword>
<feature type="transmembrane region" description="Helical" evidence="1">
    <location>
        <begin position="53"/>
        <end position="69"/>
    </location>
</feature>
<keyword evidence="3" id="KW-1185">Reference proteome</keyword>
<name>A0ABV0BNR1_9SPHI</name>
<dbReference type="EMBL" id="JBDJNQ010000001">
    <property type="protein sequence ID" value="MEN5376060.1"/>
    <property type="molecule type" value="Genomic_DNA"/>
</dbReference>
<dbReference type="RefSeq" id="WP_346580496.1">
    <property type="nucleotide sequence ID" value="NZ_JBDJLH010000005.1"/>
</dbReference>